<dbReference type="PANTHER" id="PTHR31751:SF35">
    <property type="entry name" value="RNA PSEUDOURIDYLATE SYNTHASE DOMAIN-CONTAINING PROTEIN 1 ISOFORM X1"/>
    <property type="match status" value="1"/>
</dbReference>
<keyword evidence="3" id="KW-0862">Zinc</keyword>
<evidence type="ECO:0000313" key="6">
    <source>
        <dbReference type="RefSeq" id="XP_018086785.1"/>
    </source>
</evidence>
<keyword evidence="2" id="KW-0863">Zinc-finger</keyword>
<evidence type="ECO:0000256" key="1">
    <source>
        <dbReference type="ARBA" id="ARBA00022723"/>
    </source>
</evidence>
<dbReference type="PaxDb" id="8355-A0A1L8FBA0"/>
<evidence type="ECO:0000313" key="5">
    <source>
        <dbReference type="Proteomes" id="UP000186698"/>
    </source>
</evidence>
<protein>
    <submittedName>
        <fullName evidence="6">Uncharacterized protein LOC108699297</fullName>
    </submittedName>
</protein>
<dbReference type="OMA" id="CEAERIW"/>
<dbReference type="RefSeq" id="XP_018086785.1">
    <property type="nucleotide sequence ID" value="XM_018231296.2"/>
</dbReference>
<sequence>MTKCIVKGCRHTTGQKLKFPHIVMHAFPSNLKMIKVWLKQTGQYGNNLEEMALKVLGGKKSDSYRLCSAHFTVDSYALRRSKNMLKKDAFPTLFGQNQINAANVSLTGPATQHPAVPLTTLQNVEDNRTETILQSPSSLSTSTNSPLIVTLQTNSQYVPNLPSFQETLMPAFVTFPSFKSVLCNNGLSSGYCFNSPVIAANTAPKLGMKDASTQTEILHKDESLQFPEIIEVKTHETIATSCNSINSQIFSMSGKDSHSTNVPWPLNLPYIKDLMEAKPDDVQMTFEEPFSKLDKAMESPSRNYSYHPGVENTAGFFDCPQLETYLSPIYERKFIVFESCLDELIPLLKCRYNGNCALPIKNIDKVVEGTCLTIYGTCMEEHKTELWKTQPKKQKLPLGNVLFSASVLCSGSNFLKVQDMCRVLGLQIISKKSHYCHQRRFVFPSIRQIWQDQQEDQRRSLLGPVSISVDGPWCKSGLSPKYCIWTVMEAKSKKVLSFNVEKGKPSLSHVALKKKTLRECLSDLKAKNLEIKSVCTDTNPDIKPILKEDCRNVEHRYSIFHICRSLKKKLLKASKKKNCADIGPWIEPIINHLCWSAKTCNGDKSVFKEKWKSLLYHVCNIHSWQSGNTYKKCSHNDVTLENCNLRMWLKRNSTAFRTLKFIVLDAKLQRHLQKSSEFGDVAELKDYHHKALKYRPEGVHFHLDGIIARTQLAALDHNFSTCLTKAIESVVEEGGVPIGTRRYRMHRTDGRNKWLRKNVCEKNATGFVFQILDNVINSIYRGH</sequence>
<name>A0A1L8FBA0_XENLA</name>
<dbReference type="Bgee" id="108699297">
    <property type="expression patterns" value="Expressed in testis and 18 other cell types or tissues"/>
</dbReference>
<dbReference type="PANTHER" id="PTHR31751">
    <property type="entry name" value="SI:CH211-108C17.2-RELATED-RELATED"/>
    <property type="match status" value="1"/>
</dbReference>
<accession>A0A1L8FBA0</accession>
<dbReference type="OrthoDB" id="5982876at2759"/>
<dbReference type="SMART" id="SM00980">
    <property type="entry name" value="THAP"/>
    <property type="match status" value="1"/>
</dbReference>
<keyword evidence="4" id="KW-0238">DNA-binding</keyword>
<gene>
    <name evidence="6" type="primary">LOC108699297</name>
</gene>
<dbReference type="InterPro" id="IPR006612">
    <property type="entry name" value="THAP_Znf"/>
</dbReference>
<proteinExistence type="predicted"/>
<dbReference type="Pfam" id="PF05485">
    <property type="entry name" value="THAP"/>
    <property type="match status" value="1"/>
</dbReference>
<dbReference type="AlphaFoldDB" id="A0A1L8FBA0"/>
<dbReference type="KEGG" id="xla:108699297"/>
<keyword evidence="5" id="KW-1185">Reference proteome</keyword>
<dbReference type="GeneID" id="108699297"/>
<dbReference type="GO" id="GO:0008270">
    <property type="term" value="F:zinc ion binding"/>
    <property type="evidence" value="ECO:0007669"/>
    <property type="project" value="UniProtKB-KW"/>
</dbReference>
<dbReference type="PROSITE" id="PS50950">
    <property type="entry name" value="ZF_THAP"/>
    <property type="match status" value="1"/>
</dbReference>
<evidence type="ECO:0000256" key="3">
    <source>
        <dbReference type="ARBA" id="ARBA00022833"/>
    </source>
</evidence>
<dbReference type="SUPFAM" id="SSF57716">
    <property type="entry name" value="Glucocorticoid receptor-like (DNA-binding domain)"/>
    <property type="match status" value="1"/>
</dbReference>
<reference evidence="6" key="1">
    <citation type="submission" date="2025-08" db="UniProtKB">
        <authorList>
            <consortium name="RefSeq"/>
        </authorList>
    </citation>
    <scope>IDENTIFICATION</scope>
    <source>
        <strain evidence="6">J_2021</strain>
        <tissue evidence="6">Erythrocytes</tissue>
    </source>
</reference>
<dbReference type="GO" id="GO:0003677">
    <property type="term" value="F:DNA binding"/>
    <property type="evidence" value="ECO:0007669"/>
    <property type="project" value="UniProtKB-UniRule"/>
</dbReference>
<dbReference type="Proteomes" id="UP000186698">
    <property type="component" value="Chromosome 8L"/>
</dbReference>
<organism evidence="5 6">
    <name type="scientific">Xenopus laevis</name>
    <name type="common">African clawed frog</name>
    <dbReference type="NCBI Taxonomy" id="8355"/>
    <lineage>
        <taxon>Eukaryota</taxon>
        <taxon>Metazoa</taxon>
        <taxon>Chordata</taxon>
        <taxon>Craniata</taxon>
        <taxon>Vertebrata</taxon>
        <taxon>Euteleostomi</taxon>
        <taxon>Amphibia</taxon>
        <taxon>Batrachia</taxon>
        <taxon>Anura</taxon>
        <taxon>Pipoidea</taxon>
        <taxon>Pipidae</taxon>
        <taxon>Xenopodinae</taxon>
        <taxon>Xenopus</taxon>
        <taxon>Xenopus</taxon>
    </lineage>
</organism>
<keyword evidence="1" id="KW-0479">Metal-binding</keyword>
<evidence type="ECO:0000256" key="2">
    <source>
        <dbReference type="ARBA" id="ARBA00022771"/>
    </source>
</evidence>
<evidence type="ECO:0000256" key="4">
    <source>
        <dbReference type="ARBA" id="ARBA00023125"/>
    </source>
</evidence>